<sequence length="100" mass="11150">MIDGERERERSTRRRRICLVSACAFGGTDSLGLEEILQWSSLGRGGSHNTILAGFLSPGRGDSFTPSFAGLKQLLFSWFGCSNDFQCPMSYCLFVVWRFG</sequence>
<protein>
    <submittedName>
        <fullName evidence="1">Uncharacterized protein</fullName>
    </submittedName>
</protein>
<dbReference type="AlphaFoldDB" id="A0A3P6GAX5"/>
<accession>A0A3P6GAX5</accession>
<name>A0A3P6GAX5_BRAOL</name>
<organism evidence="1">
    <name type="scientific">Brassica oleracea</name>
    <name type="common">Wild cabbage</name>
    <dbReference type="NCBI Taxonomy" id="3712"/>
    <lineage>
        <taxon>Eukaryota</taxon>
        <taxon>Viridiplantae</taxon>
        <taxon>Streptophyta</taxon>
        <taxon>Embryophyta</taxon>
        <taxon>Tracheophyta</taxon>
        <taxon>Spermatophyta</taxon>
        <taxon>Magnoliopsida</taxon>
        <taxon>eudicotyledons</taxon>
        <taxon>Gunneridae</taxon>
        <taxon>Pentapetalae</taxon>
        <taxon>rosids</taxon>
        <taxon>malvids</taxon>
        <taxon>Brassicales</taxon>
        <taxon>Brassicaceae</taxon>
        <taxon>Brassiceae</taxon>
        <taxon>Brassica</taxon>
    </lineage>
</organism>
<evidence type="ECO:0000313" key="1">
    <source>
        <dbReference type="EMBL" id="VDD62490.1"/>
    </source>
</evidence>
<dbReference type="EMBL" id="LR031880">
    <property type="protein sequence ID" value="VDD62490.1"/>
    <property type="molecule type" value="Genomic_DNA"/>
</dbReference>
<gene>
    <name evidence="1" type="ORF">BOLC6T37943H</name>
</gene>
<reference evidence="1" key="1">
    <citation type="submission" date="2018-11" db="EMBL/GenBank/DDBJ databases">
        <authorList>
            <consortium name="Genoscope - CEA"/>
            <person name="William W."/>
        </authorList>
    </citation>
    <scope>NUCLEOTIDE SEQUENCE</scope>
</reference>
<proteinExistence type="predicted"/>